<protein>
    <submittedName>
        <fullName evidence="2">Uncharacterized protein</fullName>
    </submittedName>
</protein>
<gene>
    <name evidence="2" type="ORF">BKG82_27185</name>
</gene>
<evidence type="ECO:0000313" key="3">
    <source>
        <dbReference type="Proteomes" id="UP000180043"/>
    </source>
</evidence>
<dbReference type="EMBL" id="MLIQ01000042">
    <property type="protein sequence ID" value="OHU47439.1"/>
    <property type="molecule type" value="Genomic_DNA"/>
</dbReference>
<proteinExistence type="predicted"/>
<organism evidence="2 3">
    <name type="scientific">Mycobacteroides chelonae</name>
    <name type="common">Mycobacterium chelonae</name>
    <dbReference type="NCBI Taxonomy" id="1774"/>
    <lineage>
        <taxon>Bacteria</taxon>
        <taxon>Bacillati</taxon>
        <taxon>Actinomycetota</taxon>
        <taxon>Actinomycetes</taxon>
        <taxon>Mycobacteriales</taxon>
        <taxon>Mycobacteriaceae</taxon>
        <taxon>Mycobacteroides</taxon>
    </lineage>
</organism>
<evidence type="ECO:0000256" key="1">
    <source>
        <dbReference type="SAM" id="MobiDB-lite"/>
    </source>
</evidence>
<feature type="region of interest" description="Disordered" evidence="1">
    <location>
        <begin position="56"/>
        <end position="80"/>
    </location>
</feature>
<name>A0A1S1LI19_MYCCH</name>
<dbReference type="Proteomes" id="UP000180043">
    <property type="component" value="Unassembled WGS sequence"/>
</dbReference>
<evidence type="ECO:0000313" key="2">
    <source>
        <dbReference type="EMBL" id="OHU47439.1"/>
    </source>
</evidence>
<reference evidence="2 3" key="1">
    <citation type="submission" date="2016-10" db="EMBL/GenBank/DDBJ databases">
        <title>Evaluation of Human, Veterinary and Environmental Mycobacterium chelonae Isolates by Core Genome Phylogenomic Analysis, Targeted Gene Comparison, and Anti-microbial Susceptibility Patterns: A Tale of Mistaken Identities.</title>
        <authorList>
            <person name="Fogelson S.B."/>
            <person name="Camus A.C."/>
            <person name="Lorenz W."/>
            <person name="Vasireddy R."/>
            <person name="Vasireddy S."/>
            <person name="Smith T."/>
            <person name="Brown-Elliott B.A."/>
            <person name="Wallace R.J.Jr."/>
            <person name="Hasan N.A."/>
            <person name="Reischl U."/>
            <person name="Sanchez S."/>
        </authorList>
    </citation>
    <scope>NUCLEOTIDE SEQUENCE [LARGE SCALE GENOMIC DNA]</scope>
    <source>
        <strain evidence="2 3">15515</strain>
    </source>
</reference>
<sequence length="80" mass="9005">MLLSLRGLARRRGLAYGTVLRYRHEGRLPPQDGELTDDPDGVFPANEVHCYPGWSPETVDNWDRPGPGARTDLARHPRAQ</sequence>
<accession>A0A1S1LI19</accession>
<dbReference type="AlphaFoldDB" id="A0A1S1LI19"/>
<comment type="caution">
    <text evidence="2">The sequence shown here is derived from an EMBL/GenBank/DDBJ whole genome shotgun (WGS) entry which is preliminary data.</text>
</comment>